<feature type="compositionally biased region" description="Polar residues" evidence="1">
    <location>
        <begin position="16"/>
        <end position="25"/>
    </location>
</feature>
<proteinExistence type="predicted"/>
<dbReference type="Proteomes" id="UP001153954">
    <property type="component" value="Unassembled WGS sequence"/>
</dbReference>
<name>A0AAU9TMW7_EUPED</name>
<reference evidence="2" key="1">
    <citation type="submission" date="2022-03" db="EMBL/GenBank/DDBJ databases">
        <authorList>
            <person name="Tunstrom K."/>
        </authorList>
    </citation>
    <scope>NUCLEOTIDE SEQUENCE</scope>
</reference>
<gene>
    <name evidence="2" type="ORF">EEDITHA_LOCUS3513</name>
</gene>
<evidence type="ECO:0000256" key="1">
    <source>
        <dbReference type="SAM" id="MobiDB-lite"/>
    </source>
</evidence>
<feature type="region of interest" description="Disordered" evidence="1">
    <location>
        <begin position="1"/>
        <end position="66"/>
    </location>
</feature>
<protein>
    <submittedName>
        <fullName evidence="2">Uncharacterized protein</fullName>
    </submittedName>
</protein>
<sequence>MVKKLKKEMHQEKNKTTASTDSSIVEDNKRFKRNRIKQEKETSADEEMQLTTSSSSSPSPSPTSYS</sequence>
<organism evidence="2 3">
    <name type="scientific">Euphydryas editha</name>
    <name type="common">Edith's checkerspot</name>
    <dbReference type="NCBI Taxonomy" id="104508"/>
    <lineage>
        <taxon>Eukaryota</taxon>
        <taxon>Metazoa</taxon>
        <taxon>Ecdysozoa</taxon>
        <taxon>Arthropoda</taxon>
        <taxon>Hexapoda</taxon>
        <taxon>Insecta</taxon>
        <taxon>Pterygota</taxon>
        <taxon>Neoptera</taxon>
        <taxon>Endopterygota</taxon>
        <taxon>Lepidoptera</taxon>
        <taxon>Glossata</taxon>
        <taxon>Ditrysia</taxon>
        <taxon>Papilionoidea</taxon>
        <taxon>Nymphalidae</taxon>
        <taxon>Nymphalinae</taxon>
        <taxon>Euphydryas</taxon>
    </lineage>
</organism>
<evidence type="ECO:0000313" key="2">
    <source>
        <dbReference type="EMBL" id="CAH2087227.1"/>
    </source>
</evidence>
<feature type="compositionally biased region" description="Low complexity" evidence="1">
    <location>
        <begin position="51"/>
        <end position="66"/>
    </location>
</feature>
<accession>A0AAU9TMW7</accession>
<keyword evidence="3" id="KW-1185">Reference proteome</keyword>
<dbReference type="EMBL" id="CAKOGL010000006">
    <property type="protein sequence ID" value="CAH2087227.1"/>
    <property type="molecule type" value="Genomic_DNA"/>
</dbReference>
<evidence type="ECO:0000313" key="3">
    <source>
        <dbReference type="Proteomes" id="UP001153954"/>
    </source>
</evidence>
<comment type="caution">
    <text evidence="2">The sequence shown here is derived from an EMBL/GenBank/DDBJ whole genome shotgun (WGS) entry which is preliminary data.</text>
</comment>
<dbReference type="AlphaFoldDB" id="A0AAU9TMW7"/>